<accession>A0ABY4GAY7</accession>
<dbReference type="Proteomes" id="UP000830401">
    <property type="component" value="Chromosome"/>
</dbReference>
<evidence type="ECO:0000256" key="1">
    <source>
        <dbReference type="SAM" id="MobiDB-lite"/>
    </source>
</evidence>
<feature type="transmembrane region" description="Helical" evidence="2">
    <location>
        <begin position="128"/>
        <end position="145"/>
    </location>
</feature>
<keyword evidence="2" id="KW-0472">Membrane</keyword>
<organism evidence="3 4">
    <name type="scientific">Hymenobacter volaticus</name>
    <dbReference type="NCBI Taxonomy" id="2932254"/>
    <lineage>
        <taxon>Bacteria</taxon>
        <taxon>Pseudomonadati</taxon>
        <taxon>Bacteroidota</taxon>
        <taxon>Cytophagia</taxon>
        <taxon>Cytophagales</taxon>
        <taxon>Hymenobacteraceae</taxon>
        <taxon>Hymenobacter</taxon>
    </lineage>
</organism>
<evidence type="ECO:0000313" key="4">
    <source>
        <dbReference type="Proteomes" id="UP000830401"/>
    </source>
</evidence>
<feature type="compositionally biased region" description="Pro residues" evidence="1">
    <location>
        <begin position="170"/>
        <end position="180"/>
    </location>
</feature>
<dbReference type="RefSeq" id="WP_245123726.1">
    <property type="nucleotide sequence ID" value="NZ_CP095061.1"/>
</dbReference>
<feature type="transmembrane region" description="Helical" evidence="2">
    <location>
        <begin position="95"/>
        <end position="116"/>
    </location>
</feature>
<keyword evidence="4" id="KW-1185">Reference proteome</keyword>
<gene>
    <name evidence="3" type="ORF">MUN86_07665</name>
</gene>
<proteinExistence type="predicted"/>
<keyword evidence="2" id="KW-1133">Transmembrane helix</keyword>
<evidence type="ECO:0000256" key="2">
    <source>
        <dbReference type="SAM" id="Phobius"/>
    </source>
</evidence>
<feature type="region of interest" description="Disordered" evidence="1">
    <location>
        <begin position="158"/>
        <end position="195"/>
    </location>
</feature>
<dbReference type="EMBL" id="CP095061">
    <property type="protein sequence ID" value="UOQ67729.1"/>
    <property type="molecule type" value="Genomic_DNA"/>
</dbReference>
<sequence length="195" mass="22179">MQYKVLFKIFMQILSTLAALIFPSAILYLYARWLYEGRENLSYYLVPLGILGGCFLLAGLFQSYFFNQAIIASYTIESSWDYDYTWHEPTFEGEWIPQMLVTLGPLIGFGIMLIKLPGNMRRTQAKHFFLLLLFIYPFLSIWLLSEVGGPRPKLYQDSASLPPIGTRMPTPNPNSQPPLRPSSSSEQGAGGVFRC</sequence>
<feature type="transmembrane region" description="Helical" evidence="2">
    <location>
        <begin position="43"/>
        <end position="65"/>
    </location>
</feature>
<keyword evidence="2" id="KW-0812">Transmembrane</keyword>
<name>A0ABY4GAY7_9BACT</name>
<feature type="transmembrane region" description="Helical" evidence="2">
    <location>
        <begin position="6"/>
        <end position="31"/>
    </location>
</feature>
<reference evidence="3" key="1">
    <citation type="submission" date="2022-04" db="EMBL/GenBank/DDBJ databases">
        <title>Hymenobacter sp. isolated from the air.</title>
        <authorList>
            <person name="Won M."/>
            <person name="Lee C.-M."/>
            <person name="Woen H.-Y."/>
            <person name="Kwon S.-W."/>
        </authorList>
    </citation>
    <scope>NUCLEOTIDE SEQUENCE</scope>
    <source>
        <strain evidence="3">5420S-77</strain>
    </source>
</reference>
<evidence type="ECO:0000313" key="3">
    <source>
        <dbReference type="EMBL" id="UOQ67729.1"/>
    </source>
</evidence>
<protein>
    <submittedName>
        <fullName evidence="3">Uncharacterized protein</fullName>
    </submittedName>
</protein>